<dbReference type="InterPro" id="IPR011051">
    <property type="entry name" value="RmlC_Cupin_sf"/>
</dbReference>
<organism evidence="6 7">
    <name type="scientific">Bradyrhizobium xenonodulans</name>
    <dbReference type="NCBI Taxonomy" id="2736875"/>
    <lineage>
        <taxon>Bacteria</taxon>
        <taxon>Pseudomonadati</taxon>
        <taxon>Pseudomonadota</taxon>
        <taxon>Alphaproteobacteria</taxon>
        <taxon>Hyphomicrobiales</taxon>
        <taxon>Nitrobacteraceae</taxon>
        <taxon>Bradyrhizobium</taxon>
    </lineage>
</organism>
<name>A0ABY7MSP2_9BRAD</name>
<dbReference type="EC" id="5.1.3.13" evidence="3 5"/>
<evidence type="ECO:0000256" key="2">
    <source>
        <dbReference type="ARBA" id="ARBA00001997"/>
    </source>
</evidence>
<accession>A0ABY7MSP2</accession>
<evidence type="ECO:0000256" key="1">
    <source>
        <dbReference type="ARBA" id="ARBA00001298"/>
    </source>
</evidence>
<dbReference type="SUPFAM" id="SSF51182">
    <property type="entry name" value="RmlC-like cupins"/>
    <property type="match status" value="1"/>
</dbReference>
<dbReference type="EMBL" id="CP089391">
    <property type="protein sequence ID" value="WBL80568.1"/>
    <property type="molecule type" value="Genomic_DNA"/>
</dbReference>
<sequence length="174" mass="18927">MKFTPLKLPGVLEIGIEPEIDARGFFARLFDLEAFAAHGLPTHFAQHSLSHNERAGTLRGLHYQAGGLEAKLVRCVAGRAFDVIVDLRRSGPTYGQWCSVELAAISHNAVFIPAGCAHGFQTLVDGTELMYQIDVAYDAQAAAGIRWDDPSLAIAWPLADPILSARDRALPYLT</sequence>
<evidence type="ECO:0000256" key="3">
    <source>
        <dbReference type="ARBA" id="ARBA00012098"/>
    </source>
</evidence>
<dbReference type="Pfam" id="PF00908">
    <property type="entry name" value="dTDP_sugar_isom"/>
    <property type="match status" value="1"/>
</dbReference>
<comment type="pathway">
    <text evidence="5">Carbohydrate biosynthesis; dTDP-L-rhamnose biosynthesis.</text>
</comment>
<dbReference type="Gene3D" id="2.60.120.10">
    <property type="entry name" value="Jelly Rolls"/>
    <property type="match status" value="1"/>
</dbReference>
<dbReference type="GO" id="GO:0008830">
    <property type="term" value="F:dTDP-4-dehydrorhamnose 3,5-epimerase activity"/>
    <property type="evidence" value="ECO:0007669"/>
    <property type="project" value="UniProtKB-EC"/>
</dbReference>
<dbReference type="NCBIfam" id="TIGR01221">
    <property type="entry name" value="rmlC"/>
    <property type="match status" value="1"/>
</dbReference>
<comment type="catalytic activity">
    <reaction evidence="1 5">
        <text>dTDP-4-dehydro-6-deoxy-alpha-D-glucose = dTDP-4-dehydro-beta-L-rhamnose</text>
        <dbReference type="Rhea" id="RHEA:16969"/>
        <dbReference type="ChEBI" id="CHEBI:57649"/>
        <dbReference type="ChEBI" id="CHEBI:62830"/>
        <dbReference type="EC" id="5.1.3.13"/>
    </reaction>
</comment>
<protein>
    <recommendedName>
        <fullName evidence="4 5">dTDP-4-dehydrorhamnose 3,5-epimerase</fullName>
        <ecNumber evidence="3 5">5.1.3.13</ecNumber>
    </recommendedName>
    <alternativeName>
        <fullName evidence="5">Thymidine diphospho-4-keto-rhamnose 3,5-epimerase</fullName>
    </alternativeName>
</protein>
<dbReference type="InterPro" id="IPR000888">
    <property type="entry name" value="RmlC-like"/>
</dbReference>
<keyword evidence="7" id="KW-1185">Reference proteome</keyword>
<comment type="similarity">
    <text evidence="5">Belongs to the dTDP-4-dehydrorhamnose 3,5-epimerase family.</text>
</comment>
<evidence type="ECO:0000313" key="6">
    <source>
        <dbReference type="EMBL" id="WBL80568.1"/>
    </source>
</evidence>
<dbReference type="PANTHER" id="PTHR21047">
    <property type="entry name" value="DTDP-6-DEOXY-D-GLUCOSE-3,5 EPIMERASE"/>
    <property type="match status" value="1"/>
</dbReference>
<dbReference type="Proteomes" id="UP001179614">
    <property type="component" value="Chromosome"/>
</dbReference>
<evidence type="ECO:0000256" key="4">
    <source>
        <dbReference type="ARBA" id="ARBA00019595"/>
    </source>
</evidence>
<evidence type="ECO:0000256" key="5">
    <source>
        <dbReference type="RuleBase" id="RU364069"/>
    </source>
</evidence>
<reference evidence="6" key="1">
    <citation type="submission" date="2021-12" db="EMBL/GenBank/DDBJ databases">
        <title>Bradyrhizobium xenonodulans sp. nov.</title>
        <authorList>
            <person name="Claassens R."/>
            <person name="Venter S.N."/>
            <person name="Beukes C.W."/>
            <person name="Stepkowski T."/>
            <person name="Steenkamp E.T."/>
        </authorList>
    </citation>
    <scope>NUCLEOTIDE SEQUENCE</scope>
    <source>
        <strain evidence="6">14AB</strain>
    </source>
</reference>
<dbReference type="PANTHER" id="PTHR21047:SF2">
    <property type="entry name" value="THYMIDINE DIPHOSPHO-4-KETO-RHAMNOSE 3,5-EPIMERASE"/>
    <property type="match status" value="1"/>
</dbReference>
<dbReference type="RefSeq" id="WP_270167937.1">
    <property type="nucleotide sequence ID" value="NZ_CP089391.1"/>
</dbReference>
<proteinExistence type="inferred from homology"/>
<evidence type="ECO:0000313" key="7">
    <source>
        <dbReference type="Proteomes" id="UP001179614"/>
    </source>
</evidence>
<dbReference type="InterPro" id="IPR014710">
    <property type="entry name" value="RmlC-like_jellyroll"/>
</dbReference>
<gene>
    <name evidence="6" type="primary">rfbC</name>
    <name evidence="6" type="ORF">I3J27_09140</name>
</gene>
<dbReference type="CDD" id="cd00438">
    <property type="entry name" value="cupin_RmlC"/>
    <property type="match status" value="1"/>
</dbReference>
<keyword evidence="5 6" id="KW-0413">Isomerase</keyword>
<comment type="function">
    <text evidence="2 5">Catalyzes the epimerization of the C3' and C5'positions of dTDP-6-deoxy-D-xylo-4-hexulose, forming dTDP-6-deoxy-L-lyxo-4-hexulose.</text>
</comment>
<comment type="subunit">
    <text evidence="5">Homodimer.</text>
</comment>